<evidence type="ECO:0000313" key="2">
    <source>
        <dbReference type="Proteomes" id="UP001143910"/>
    </source>
</evidence>
<protein>
    <submittedName>
        <fullName evidence="1">Uncharacterized protein</fullName>
    </submittedName>
</protein>
<evidence type="ECO:0000313" key="1">
    <source>
        <dbReference type="EMBL" id="KAJ2967338.1"/>
    </source>
</evidence>
<accession>A0ACC1MM82</accession>
<comment type="caution">
    <text evidence="1">The sequence shown here is derived from an EMBL/GenBank/DDBJ whole genome shotgun (WGS) entry which is preliminary data.</text>
</comment>
<dbReference type="Proteomes" id="UP001143910">
    <property type="component" value="Unassembled WGS sequence"/>
</dbReference>
<reference evidence="1" key="1">
    <citation type="submission" date="2022-08" db="EMBL/GenBank/DDBJ databases">
        <title>Genome Sequence of Lecanicillium fungicola.</title>
        <authorList>
            <person name="Buettner E."/>
        </authorList>
    </citation>
    <scope>NUCLEOTIDE SEQUENCE</scope>
    <source>
        <strain evidence="1">Babe33</strain>
    </source>
</reference>
<keyword evidence="2" id="KW-1185">Reference proteome</keyword>
<name>A0ACC1MM82_9HYPO</name>
<dbReference type="EMBL" id="JANJQO010002323">
    <property type="protein sequence ID" value="KAJ2967338.1"/>
    <property type="molecule type" value="Genomic_DNA"/>
</dbReference>
<organism evidence="1 2">
    <name type="scientific">Zarea fungicola</name>
    <dbReference type="NCBI Taxonomy" id="93591"/>
    <lineage>
        <taxon>Eukaryota</taxon>
        <taxon>Fungi</taxon>
        <taxon>Dikarya</taxon>
        <taxon>Ascomycota</taxon>
        <taxon>Pezizomycotina</taxon>
        <taxon>Sordariomycetes</taxon>
        <taxon>Hypocreomycetidae</taxon>
        <taxon>Hypocreales</taxon>
        <taxon>Cordycipitaceae</taxon>
        <taxon>Zarea</taxon>
    </lineage>
</organism>
<gene>
    <name evidence="1" type="ORF">NQ176_g9706</name>
</gene>
<proteinExistence type="predicted"/>
<sequence length="733" mass="83218">MSSIGDLSGSASGCGSHPDDSDLTLATSSPAAFLSSNSSAPRHKTSPIWQYCRLEEGRNFPAAWVDTDGRKWWHCRPCFEKKKRDKKYNCSGGSSTVIDHLRKQHGIVISTRQDIHREATESRLGDISSFLSNDTVTSTKRRKVTAEDDALDQATLRELYCRYTVACSLPFAQVEHPAFRDFIRYLRPAADDLLPRSGDTVKTDLQWGYDNKKEFVKRALQNALSSIHFIPDNWTSPNGLGVIGFTVQFVTEDHGLQSLVVNIKELEGEHSGEHMAEAIMEFIREYGIATKVGYFMMDNASNMNTMIDKISDDLEREFDVFYDPLPHRLRCTGHIINLAVMEFLIGKRPRTTGSYGGPSEEEIEEWRKRGAIGKLHNIVVYITWTPQRLQTFTALTDGLKVRRDNDTRWNSWHQMVERALRPKVRQAITVFCAQEPALEEDALAPSDWVTLAEIHKFLEPFHDATMANEGVQNSITDILPTMDYLLHHIEDAKEATAIPHLATMMETAWAKLADYYELTDDSPVYSAATVLNPSFKWSYMEKTWEDKADWIERAKTRVAQLWRDSYKSTSSLPVLRPSSAEEPTTRRMNGYKMWMNEQKATIFNMDDDEYEVYCREPAVMTSDPLKWWLEVAQRKRFPSLSLMAIDILSIPAMSSGTERLFSKSKLTVADQRGAMDAETLNLVECLRSWDRSALIAPSDGFQCRYVDATLGCNSSNVLMRDESGGGSETVEMN</sequence>